<gene>
    <name evidence="5" type="ORF">FBUS_05319</name>
</gene>
<evidence type="ECO:0000256" key="4">
    <source>
        <dbReference type="RuleBase" id="RU003322"/>
    </source>
</evidence>
<comment type="caution">
    <text evidence="5">The sequence shown here is derived from an EMBL/GenBank/DDBJ whole genome shotgun (WGS) entry which is preliminary data.</text>
</comment>
<proteinExistence type="inferred from homology"/>
<dbReference type="Proteomes" id="UP000728185">
    <property type="component" value="Unassembled WGS sequence"/>
</dbReference>
<keyword evidence="2 4" id="KW-0547">Nucleotide-binding</keyword>
<evidence type="ECO:0000256" key="3">
    <source>
        <dbReference type="ARBA" id="ARBA00022840"/>
    </source>
</evidence>
<dbReference type="Gene3D" id="2.60.34.10">
    <property type="entry name" value="Substrate Binding Domain Of DNAk, Chain A, domain 1"/>
    <property type="match status" value="1"/>
</dbReference>
<dbReference type="Gene3D" id="3.30.30.30">
    <property type="match status" value="1"/>
</dbReference>
<dbReference type="EMBL" id="LUCM01002364">
    <property type="protein sequence ID" value="KAA0197463.1"/>
    <property type="molecule type" value="Genomic_DNA"/>
</dbReference>
<dbReference type="PRINTS" id="PR00301">
    <property type="entry name" value="HEATSHOCK70"/>
</dbReference>
<dbReference type="GO" id="GO:0005524">
    <property type="term" value="F:ATP binding"/>
    <property type="evidence" value="ECO:0007669"/>
    <property type="project" value="UniProtKB-KW"/>
</dbReference>
<organism evidence="5 6">
    <name type="scientific">Fasciolopsis buskii</name>
    <dbReference type="NCBI Taxonomy" id="27845"/>
    <lineage>
        <taxon>Eukaryota</taxon>
        <taxon>Metazoa</taxon>
        <taxon>Spiralia</taxon>
        <taxon>Lophotrochozoa</taxon>
        <taxon>Platyhelminthes</taxon>
        <taxon>Trematoda</taxon>
        <taxon>Digenea</taxon>
        <taxon>Plagiorchiida</taxon>
        <taxon>Echinostomata</taxon>
        <taxon>Echinostomatoidea</taxon>
        <taxon>Fasciolidae</taxon>
        <taxon>Fasciolopsis</taxon>
    </lineage>
</organism>
<accession>A0A8E0S453</accession>
<dbReference type="PROSITE" id="PS00329">
    <property type="entry name" value="HSP70_2"/>
    <property type="match status" value="1"/>
</dbReference>
<dbReference type="Pfam" id="PF00012">
    <property type="entry name" value="HSP70"/>
    <property type="match status" value="1"/>
</dbReference>
<dbReference type="InterPro" id="IPR043129">
    <property type="entry name" value="ATPase_NBD"/>
</dbReference>
<keyword evidence="5" id="KW-0346">Stress response</keyword>
<sequence>MSSVEEEESDTCSVGIDLGTTYSCVAVYEDSEWNVIVDSTGETRIPSVVCFSQNGITVGATAKNQRILYPKDYIYNSKRFLGRRYSEINITEQWGYDIVNFDGDVAFNVNLEKHLSPVRVSEELLKYIKLCAEDYTGKTVKKAVITVPARFNHVQRQATLDAAKHAGFDDIFLLNEPTAAALAFFHDLIDTKEKHVVVYDFGGGTFDVSVLRIQGRNFTALAACGDAHLGGADIDQLLAQFCLKKWMDQYPNLNLTGEEQQQLLHLCESAKKGLSDTDTKHFDLYVNNLTNPLGMDLNLEDLKREAKSIFEKTISLTNEAIASARLDRSQVNHVVVVGGSSRIPYVRELLSSYFTSDQLSYGLDEDLAVAIGAAKLAHDWNQRAEIRDFVIQEFVSSSLGLKTYDDKMLVVIPRGERLPTTKDLKVTTLRNLQTQVNFFVLEGECDEAAGNSLLGNVVLSNLKPAPAGQLKLRIQFTFNVNSMLTVMAYDEETGEKQEVALNCYGALSMHSSAELSDTGNRDSFIVSNESNNVCQ</sequence>
<dbReference type="SUPFAM" id="SSF53067">
    <property type="entry name" value="Actin-like ATPase domain"/>
    <property type="match status" value="2"/>
</dbReference>
<reference evidence="5" key="1">
    <citation type="submission" date="2019-05" db="EMBL/GenBank/DDBJ databases">
        <title>Annotation for the trematode Fasciolopsis buski.</title>
        <authorList>
            <person name="Choi Y.-J."/>
        </authorList>
    </citation>
    <scope>NUCLEOTIDE SEQUENCE</scope>
    <source>
        <strain evidence="5">HT</strain>
        <tissue evidence="5">Whole worm</tissue>
    </source>
</reference>
<dbReference type="SUPFAM" id="SSF100920">
    <property type="entry name" value="Heat shock protein 70kD (HSP70), peptide-binding domain"/>
    <property type="match status" value="1"/>
</dbReference>
<keyword evidence="3 4" id="KW-0067">ATP-binding</keyword>
<dbReference type="OrthoDB" id="6275116at2759"/>
<evidence type="ECO:0000313" key="6">
    <source>
        <dbReference type="Proteomes" id="UP000728185"/>
    </source>
</evidence>
<dbReference type="InterPro" id="IPR013126">
    <property type="entry name" value="Hsp_70_fam"/>
</dbReference>
<keyword evidence="6" id="KW-1185">Reference proteome</keyword>
<dbReference type="Gene3D" id="3.30.420.40">
    <property type="match status" value="2"/>
</dbReference>
<dbReference type="PROSITE" id="PS01036">
    <property type="entry name" value="HSP70_3"/>
    <property type="match status" value="1"/>
</dbReference>
<protein>
    <submittedName>
        <fullName evidence="5">Heat shock protein SSB1</fullName>
    </submittedName>
</protein>
<dbReference type="AlphaFoldDB" id="A0A8E0S453"/>
<dbReference type="GO" id="GO:0140662">
    <property type="term" value="F:ATP-dependent protein folding chaperone"/>
    <property type="evidence" value="ECO:0007669"/>
    <property type="project" value="InterPro"/>
</dbReference>
<comment type="similarity">
    <text evidence="1 4">Belongs to the heat shock protein 70 family.</text>
</comment>
<dbReference type="InterPro" id="IPR029047">
    <property type="entry name" value="HSP70_peptide-bd_sf"/>
</dbReference>
<dbReference type="Gene3D" id="3.90.640.10">
    <property type="entry name" value="Actin, Chain A, domain 4"/>
    <property type="match status" value="1"/>
</dbReference>
<dbReference type="InterPro" id="IPR018181">
    <property type="entry name" value="Heat_shock_70_CS"/>
</dbReference>
<name>A0A8E0S453_9TREM</name>
<dbReference type="PROSITE" id="PS00297">
    <property type="entry name" value="HSP70_1"/>
    <property type="match status" value="1"/>
</dbReference>
<evidence type="ECO:0000256" key="2">
    <source>
        <dbReference type="ARBA" id="ARBA00022741"/>
    </source>
</evidence>
<evidence type="ECO:0000256" key="1">
    <source>
        <dbReference type="ARBA" id="ARBA00007381"/>
    </source>
</evidence>
<dbReference type="PANTHER" id="PTHR19375">
    <property type="entry name" value="HEAT SHOCK PROTEIN 70KDA"/>
    <property type="match status" value="1"/>
</dbReference>
<evidence type="ECO:0000313" key="5">
    <source>
        <dbReference type="EMBL" id="KAA0197463.1"/>
    </source>
</evidence>